<keyword evidence="2" id="KW-1185">Reference proteome</keyword>
<proteinExistence type="predicted"/>
<protein>
    <submittedName>
        <fullName evidence="1">Uncharacterized protein</fullName>
    </submittedName>
</protein>
<comment type="caution">
    <text evidence="1">The sequence shown here is derived from an EMBL/GenBank/DDBJ whole genome shotgun (WGS) entry which is preliminary data.</text>
</comment>
<evidence type="ECO:0000313" key="2">
    <source>
        <dbReference type="Proteomes" id="UP001349994"/>
    </source>
</evidence>
<sequence>MEISFKGADASRACADIFRVRLRKGLRQRFQVAKRRNKKLPAMGNRALSSERVLLQRQHSGHQNTQPWSIPMSA</sequence>
<reference evidence="1 2" key="1">
    <citation type="submission" date="2024-01" db="EMBL/GenBank/DDBJ databases">
        <title>novel species in genus Adlercreutzia.</title>
        <authorList>
            <person name="Liu X."/>
        </authorList>
    </citation>
    <scope>NUCLEOTIDE SEQUENCE [LARGE SCALE GENOMIC DNA]</scope>
    <source>
        <strain evidence="1 2">R7</strain>
    </source>
</reference>
<dbReference type="RefSeq" id="WP_326425655.1">
    <property type="nucleotide sequence ID" value="NZ_JAYMFF010000002.1"/>
</dbReference>
<dbReference type="Proteomes" id="UP001349994">
    <property type="component" value="Unassembled WGS sequence"/>
</dbReference>
<name>A0ABU6IEZ6_9ACTN</name>
<organism evidence="1 2">
    <name type="scientific">Adlercreutzia wanghongyangiae</name>
    <dbReference type="NCBI Taxonomy" id="3111451"/>
    <lineage>
        <taxon>Bacteria</taxon>
        <taxon>Bacillati</taxon>
        <taxon>Actinomycetota</taxon>
        <taxon>Coriobacteriia</taxon>
        <taxon>Eggerthellales</taxon>
        <taxon>Eggerthellaceae</taxon>
        <taxon>Adlercreutzia</taxon>
    </lineage>
</organism>
<evidence type="ECO:0000313" key="1">
    <source>
        <dbReference type="EMBL" id="MEC4174966.1"/>
    </source>
</evidence>
<gene>
    <name evidence="1" type="ORF">VIN30_00695</name>
</gene>
<accession>A0ABU6IEZ6</accession>
<dbReference type="EMBL" id="JAYMFF010000002">
    <property type="protein sequence ID" value="MEC4174966.1"/>
    <property type="molecule type" value="Genomic_DNA"/>
</dbReference>